<evidence type="ECO:0000256" key="1">
    <source>
        <dbReference type="SAM" id="MobiDB-lite"/>
    </source>
</evidence>
<dbReference type="OrthoDB" id="108842at2759"/>
<evidence type="ECO:0000313" key="2">
    <source>
        <dbReference type="EMBL" id="GMF26379.1"/>
    </source>
</evidence>
<sequence length="217" mass="24297">MVERVDGAANELIGNGDSATMHQTGASLSVATDSSRNELAALQMQLFGLKRYLTGMTDKILRLRTEMQRENAKLLAVTRRIAAQPVVRSRPKNVANQNVPARSECSDQSGNQSGHQQVARLSKRPRDLYESWHEYEFGYCGFKPAKQFTASERGACKSIYCRRKRFWDVVGRLVRAGYTSDAAIDNVYTVCGRQRAVTDILEALRVDKKSGHLSLRV</sequence>
<name>A0A9W6U5H5_9STRA</name>
<organism evidence="2 3">
    <name type="scientific">Phytophthora lilii</name>
    <dbReference type="NCBI Taxonomy" id="2077276"/>
    <lineage>
        <taxon>Eukaryota</taxon>
        <taxon>Sar</taxon>
        <taxon>Stramenopiles</taxon>
        <taxon>Oomycota</taxon>
        <taxon>Peronosporomycetes</taxon>
        <taxon>Peronosporales</taxon>
        <taxon>Peronosporaceae</taxon>
        <taxon>Phytophthora</taxon>
    </lineage>
</organism>
<dbReference type="AlphaFoldDB" id="A0A9W6U5H5"/>
<feature type="region of interest" description="Disordered" evidence="1">
    <location>
        <begin position="89"/>
        <end position="120"/>
    </location>
</feature>
<reference evidence="2" key="1">
    <citation type="submission" date="2023-04" db="EMBL/GenBank/DDBJ databases">
        <title>Phytophthora lilii NBRC 32176.</title>
        <authorList>
            <person name="Ichikawa N."/>
            <person name="Sato H."/>
            <person name="Tonouchi N."/>
        </authorList>
    </citation>
    <scope>NUCLEOTIDE SEQUENCE</scope>
    <source>
        <strain evidence="2">NBRC 32176</strain>
    </source>
</reference>
<keyword evidence="3" id="KW-1185">Reference proteome</keyword>
<dbReference type="Proteomes" id="UP001165083">
    <property type="component" value="Unassembled WGS sequence"/>
</dbReference>
<protein>
    <submittedName>
        <fullName evidence="2">Unnamed protein product</fullName>
    </submittedName>
</protein>
<proteinExistence type="predicted"/>
<feature type="compositionally biased region" description="Polar residues" evidence="1">
    <location>
        <begin position="94"/>
        <end position="116"/>
    </location>
</feature>
<accession>A0A9W6U5H5</accession>
<gene>
    <name evidence="2" type="ORF">Plil01_001097400</name>
</gene>
<comment type="caution">
    <text evidence="2">The sequence shown here is derived from an EMBL/GenBank/DDBJ whole genome shotgun (WGS) entry which is preliminary data.</text>
</comment>
<dbReference type="EMBL" id="BSXW01000601">
    <property type="protein sequence ID" value="GMF26379.1"/>
    <property type="molecule type" value="Genomic_DNA"/>
</dbReference>
<evidence type="ECO:0000313" key="3">
    <source>
        <dbReference type="Proteomes" id="UP001165083"/>
    </source>
</evidence>